<dbReference type="FunFam" id="1.10.10.60:FF:000113">
    <property type="entry name" value="homeobox protein Hox-B1"/>
    <property type="match status" value="1"/>
</dbReference>
<evidence type="ECO:0000256" key="2">
    <source>
        <dbReference type="ARBA" id="ARBA00022473"/>
    </source>
</evidence>
<feature type="region of interest" description="Disordered" evidence="10">
    <location>
        <begin position="13"/>
        <end position="40"/>
    </location>
</feature>
<dbReference type="Gene3D" id="1.10.10.60">
    <property type="entry name" value="Homeodomain-like"/>
    <property type="match status" value="1"/>
</dbReference>
<dbReference type="CDD" id="cd00086">
    <property type="entry name" value="homeodomain"/>
    <property type="match status" value="1"/>
</dbReference>
<accession>A0A851VWD0</accession>
<evidence type="ECO:0000256" key="5">
    <source>
        <dbReference type="ARBA" id="ARBA00023155"/>
    </source>
</evidence>
<feature type="non-terminal residue" evidence="12">
    <location>
        <position position="1"/>
    </location>
</feature>
<name>A0A851VWD0_9PASS</name>
<keyword evidence="2" id="KW-0217">Developmental protein</keyword>
<evidence type="ECO:0000256" key="1">
    <source>
        <dbReference type="ARBA" id="ARBA00004123"/>
    </source>
</evidence>
<keyword evidence="3" id="KW-0805">Transcription regulation</keyword>
<evidence type="ECO:0000259" key="11">
    <source>
        <dbReference type="PROSITE" id="PS50071"/>
    </source>
</evidence>
<dbReference type="GO" id="GO:0005634">
    <property type="term" value="C:nucleus"/>
    <property type="evidence" value="ECO:0007669"/>
    <property type="project" value="UniProtKB-SubCell"/>
</dbReference>
<dbReference type="PANTHER" id="PTHR45946">
    <property type="entry name" value="HOMEOBOX PROTEIN ROUGH-RELATED"/>
    <property type="match status" value="1"/>
</dbReference>
<keyword evidence="7 8" id="KW-0539">Nucleus</keyword>
<protein>
    <submittedName>
        <fullName evidence="12">HXB1 protein</fullName>
    </submittedName>
</protein>
<dbReference type="Proteomes" id="UP000659062">
    <property type="component" value="Unassembled WGS sequence"/>
</dbReference>
<evidence type="ECO:0000256" key="10">
    <source>
        <dbReference type="SAM" id="MobiDB-lite"/>
    </source>
</evidence>
<reference evidence="12" key="1">
    <citation type="submission" date="2019-09" db="EMBL/GenBank/DDBJ databases">
        <title>Bird 10,000 Genomes (B10K) Project - Family phase.</title>
        <authorList>
            <person name="Zhang G."/>
        </authorList>
    </citation>
    <scope>NUCLEOTIDE SEQUENCE</scope>
    <source>
        <strain evidence="12">OUT-0061</strain>
        <tissue evidence="12">Blood</tissue>
    </source>
</reference>
<dbReference type="PRINTS" id="PR00024">
    <property type="entry name" value="HOMEOBOX"/>
</dbReference>
<evidence type="ECO:0000256" key="6">
    <source>
        <dbReference type="ARBA" id="ARBA00023163"/>
    </source>
</evidence>
<dbReference type="SUPFAM" id="SSF46689">
    <property type="entry name" value="Homeodomain-like"/>
    <property type="match status" value="1"/>
</dbReference>
<evidence type="ECO:0000256" key="4">
    <source>
        <dbReference type="ARBA" id="ARBA00023125"/>
    </source>
</evidence>
<keyword evidence="4 8" id="KW-0238">DNA-binding</keyword>
<evidence type="ECO:0000256" key="8">
    <source>
        <dbReference type="PROSITE-ProRule" id="PRU00108"/>
    </source>
</evidence>
<organism evidence="12 13">
    <name type="scientific">Copsychus sechellarum</name>
    <dbReference type="NCBI Taxonomy" id="797021"/>
    <lineage>
        <taxon>Eukaryota</taxon>
        <taxon>Metazoa</taxon>
        <taxon>Chordata</taxon>
        <taxon>Craniata</taxon>
        <taxon>Vertebrata</taxon>
        <taxon>Euteleostomi</taxon>
        <taxon>Archelosauria</taxon>
        <taxon>Archosauria</taxon>
        <taxon>Dinosauria</taxon>
        <taxon>Saurischia</taxon>
        <taxon>Theropoda</taxon>
        <taxon>Coelurosauria</taxon>
        <taxon>Aves</taxon>
        <taxon>Neognathae</taxon>
        <taxon>Neoaves</taxon>
        <taxon>Telluraves</taxon>
        <taxon>Australaves</taxon>
        <taxon>Passeriformes</taxon>
        <taxon>Muscicapidae</taxon>
        <taxon>Copsychus</taxon>
    </lineage>
</organism>
<dbReference type="AlphaFoldDB" id="A0A851VWD0"/>
<keyword evidence="13" id="KW-1185">Reference proteome</keyword>
<dbReference type="Pfam" id="PF00046">
    <property type="entry name" value="Homeodomain"/>
    <property type="match status" value="1"/>
</dbReference>
<dbReference type="PROSITE" id="PS00027">
    <property type="entry name" value="HOMEOBOX_1"/>
    <property type="match status" value="1"/>
</dbReference>
<evidence type="ECO:0000256" key="9">
    <source>
        <dbReference type="RuleBase" id="RU000682"/>
    </source>
</evidence>
<feature type="DNA-binding region" description="Homeobox" evidence="8">
    <location>
        <begin position="192"/>
        <end position="245"/>
    </location>
</feature>
<dbReference type="InterPro" id="IPR017970">
    <property type="entry name" value="Homeobox_CS"/>
</dbReference>
<comment type="caution">
    <text evidence="12">The sequence shown here is derived from an EMBL/GenBank/DDBJ whole genome shotgun (WGS) entry which is preliminary data.</text>
</comment>
<feature type="non-terminal residue" evidence="12">
    <location>
        <position position="276"/>
    </location>
</feature>
<dbReference type="GO" id="GO:0000981">
    <property type="term" value="F:DNA-binding transcription factor activity, RNA polymerase II-specific"/>
    <property type="evidence" value="ECO:0007669"/>
    <property type="project" value="InterPro"/>
</dbReference>
<evidence type="ECO:0000256" key="3">
    <source>
        <dbReference type="ARBA" id="ARBA00023015"/>
    </source>
</evidence>
<dbReference type="InterPro" id="IPR046327">
    <property type="entry name" value="HXA1/B1/D1"/>
</dbReference>
<dbReference type="SMART" id="SM00389">
    <property type="entry name" value="HOX"/>
    <property type="match status" value="1"/>
</dbReference>
<evidence type="ECO:0000256" key="7">
    <source>
        <dbReference type="ARBA" id="ARBA00023242"/>
    </source>
</evidence>
<evidence type="ECO:0000313" key="12">
    <source>
        <dbReference type="EMBL" id="NXD46488.1"/>
    </source>
</evidence>
<proteinExistence type="predicted"/>
<dbReference type="InterPro" id="IPR001356">
    <property type="entry name" value="HD"/>
</dbReference>
<dbReference type="GO" id="GO:0000978">
    <property type="term" value="F:RNA polymerase II cis-regulatory region sequence-specific DNA binding"/>
    <property type="evidence" value="ECO:0007669"/>
    <property type="project" value="TreeGrafter"/>
</dbReference>
<feature type="domain" description="Homeobox" evidence="11">
    <location>
        <begin position="190"/>
        <end position="244"/>
    </location>
</feature>
<gene>
    <name evidence="12" type="primary">Hoxb1</name>
    <name evidence="12" type="ORF">COPSEC_R14983</name>
</gene>
<dbReference type="InterPro" id="IPR009057">
    <property type="entry name" value="Homeodomain-like_sf"/>
</dbReference>
<dbReference type="PROSITE" id="PS50071">
    <property type="entry name" value="HOMEOBOX_2"/>
    <property type="match status" value="1"/>
</dbReference>
<dbReference type="InterPro" id="IPR020479">
    <property type="entry name" value="HD_metazoa"/>
</dbReference>
<feature type="region of interest" description="Disordered" evidence="10">
    <location>
        <begin position="240"/>
        <end position="276"/>
    </location>
</feature>
<dbReference type="OrthoDB" id="6159439at2759"/>
<sequence length="276" mass="28944">MDNPGMNSFLEFAVGERGPSARHRPGPGSPAFPPCSGGAPPSAAGDHFGLVATGAGHVPQQSFPPACSARFSPAGYPAQRFGHQQLCPGPPDADGLCLPAFASGPVADGYCGPAGPFPQPLPGPEQPGYLPGLFGDLSPSLLPEERGAAAPPEPRPAAALTFEWMRVKRNPPKTGKAPELGLLGPPGAVRTNFSTRQLTELEKEFHFSKYLTRARRVEIAAALELHEAQVKIWFQNRRMKQKRREKEALAPAGAAQAAAETSDQSSPEASPSSGSS</sequence>
<keyword evidence="6" id="KW-0804">Transcription</keyword>
<feature type="compositionally biased region" description="Low complexity" evidence="10">
    <location>
        <begin position="249"/>
        <end position="276"/>
    </location>
</feature>
<keyword evidence="5 8" id="KW-0371">Homeobox</keyword>
<dbReference type="EMBL" id="WBNE01000503">
    <property type="protein sequence ID" value="NXD46488.1"/>
    <property type="molecule type" value="Genomic_DNA"/>
</dbReference>
<comment type="subcellular location">
    <subcellularLocation>
        <location evidence="1 8 9">Nucleus</location>
    </subcellularLocation>
</comment>
<evidence type="ECO:0000313" key="13">
    <source>
        <dbReference type="Proteomes" id="UP000659062"/>
    </source>
</evidence>
<dbReference type="PANTHER" id="PTHR45946:SF5">
    <property type="entry name" value="HOMEOBOX PROTEIN HOX-B1"/>
    <property type="match status" value="1"/>
</dbReference>